<protein>
    <recommendedName>
        <fullName evidence="3">RRM domain-containing protein</fullName>
    </recommendedName>
</protein>
<dbReference type="InterPro" id="IPR012677">
    <property type="entry name" value="Nucleotide-bd_a/b_plait_sf"/>
</dbReference>
<dbReference type="EMBL" id="HBEO01027186">
    <property type="protein sequence ID" value="CAD8498624.1"/>
    <property type="molecule type" value="Transcribed_RNA"/>
</dbReference>
<dbReference type="AlphaFoldDB" id="A0A7S0F0I9"/>
<evidence type="ECO:0000256" key="1">
    <source>
        <dbReference type="SAM" id="MobiDB-lite"/>
    </source>
</evidence>
<evidence type="ECO:0008006" key="3">
    <source>
        <dbReference type="Google" id="ProtNLM"/>
    </source>
</evidence>
<accession>A0A7S0F0I9</accession>
<dbReference type="InterPro" id="IPR035979">
    <property type="entry name" value="RBD_domain_sf"/>
</dbReference>
<sequence>MATVQVLNVSPSVDEAVLRNFFSFCGGIKSIEFNSHDLGPGELASAAKAAGAQPPASDAEAALVTFDSEDAAATAQLLSNSLLDDRPVLIVPAGSVKGKGDGAMAAGAEGEAAGPEAVEEATPKASGLLQAVRERAKSAQDQVLGSSSIQLKVSEAGQSAKDTASKLMSGETLRAGYGMFMSGLTSIKEAVKRAEEANRRFNERLLKEAHSESDARRAGQALAPKAESSLHAAPAVGQEDVPPTSGGAGQEEGEDGARVEDAKGLPREAEKSR</sequence>
<dbReference type="Gene3D" id="3.30.70.330">
    <property type="match status" value="1"/>
</dbReference>
<evidence type="ECO:0000313" key="2">
    <source>
        <dbReference type="EMBL" id="CAD8498624.1"/>
    </source>
</evidence>
<proteinExistence type="predicted"/>
<organism evidence="2">
    <name type="scientific">Hanusia phi</name>
    <dbReference type="NCBI Taxonomy" id="3032"/>
    <lineage>
        <taxon>Eukaryota</taxon>
        <taxon>Cryptophyceae</taxon>
        <taxon>Pyrenomonadales</taxon>
        <taxon>Geminigeraceae</taxon>
        <taxon>Hanusia</taxon>
    </lineage>
</organism>
<feature type="compositionally biased region" description="Basic and acidic residues" evidence="1">
    <location>
        <begin position="206"/>
        <end position="217"/>
    </location>
</feature>
<gene>
    <name evidence="2" type="ORF">HPHI1048_LOCUS18347</name>
</gene>
<dbReference type="SUPFAM" id="SSF54928">
    <property type="entry name" value="RNA-binding domain, RBD"/>
    <property type="match status" value="1"/>
</dbReference>
<feature type="region of interest" description="Disordered" evidence="1">
    <location>
        <begin position="206"/>
        <end position="273"/>
    </location>
</feature>
<dbReference type="PANTHER" id="PTHR32343">
    <property type="entry name" value="SERINE/ARGININE-RICH SPLICING FACTOR"/>
    <property type="match status" value="1"/>
</dbReference>
<name>A0A7S0F0I9_9CRYP</name>
<dbReference type="GO" id="GO:0003676">
    <property type="term" value="F:nucleic acid binding"/>
    <property type="evidence" value="ECO:0007669"/>
    <property type="project" value="InterPro"/>
</dbReference>
<dbReference type="PANTHER" id="PTHR32343:SF10">
    <property type="entry name" value="RNA-BINDING REGION RNP-1 DOMAIN-CONTAINING PROTEIN"/>
    <property type="match status" value="1"/>
</dbReference>
<reference evidence="2" key="1">
    <citation type="submission" date="2021-01" db="EMBL/GenBank/DDBJ databases">
        <authorList>
            <person name="Corre E."/>
            <person name="Pelletier E."/>
            <person name="Niang G."/>
            <person name="Scheremetjew M."/>
            <person name="Finn R."/>
            <person name="Kale V."/>
            <person name="Holt S."/>
            <person name="Cochrane G."/>
            <person name="Meng A."/>
            <person name="Brown T."/>
            <person name="Cohen L."/>
        </authorList>
    </citation>
    <scope>NUCLEOTIDE SEQUENCE</scope>
    <source>
        <strain evidence="2">CCMP325</strain>
    </source>
</reference>
<feature type="compositionally biased region" description="Basic and acidic residues" evidence="1">
    <location>
        <begin position="255"/>
        <end position="273"/>
    </location>
</feature>